<accession>E9I3W8</accession>
<dbReference type="OrthoDB" id="6380773at2759"/>
<evidence type="ECO:0000256" key="3">
    <source>
        <dbReference type="ARBA" id="ARBA00022559"/>
    </source>
</evidence>
<reference evidence="5 6" key="1">
    <citation type="journal article" date="2011" name="Science">
        <title>The ecoresponsive genome of Daphnia pulex.</title>
        <authorList>
            <person name="Colbourne J.K."/>
            <person name="Pfrender M.E."/>
            <person name="Gilbert D."/>
            <person name="Thomas W.K."/>
            <person name="Tucker A."/>
            <person name="Oakley T.H."/>
            <person name="Tokishita S."/>
            <person name="Aerts A."/>
            <person name="Arnold G.J."/>
            <person name="Basu M.K."/>
            <person name="Bauer D.J."/>
            <person name="Caceres C.E."/>
            <person name="Carmel L."/>
            <person name="Casola C."/>
            <person name="Choi J.H."/>
            <person name="Detter J.C."/>
            <person name="Dong Q."/>
            <person name="Dusheyko S."/>
            <person name="Eads B.D."/>
            <person name="Frohlich T."/>
            <person name="Geiler-Samerotte K.A."/>
            <person name="Gerlach D."/>
            <person name="Hatcher P."/>
            <person name="Jogdeo S."/>
            <person name="Krijgsveld J."/>
            <person name="Kriventseva E.V."/>
            <person name="Kultz D."/>
            <person name="Laforsch C."/>
            <person name="Lindquist E."/>
            <person name="Lopez J."/>
            <person name="Manak J.R."/>
            <person name="Muller J."/>
            <person name="Pangilinan J."/>
            <person name="Patwardhan R.P."/>
            <person name="Pitluck S."/>
            <person name="Pritham E.J."/>
            <person name="Rechtsteiner A."/>
            <person name="Rho M."/>
            <person name="Rogozin I.B."/>
            <person name="Sakarya O."/>
            <person name="Salamov A."/>
            <person name="Schaack S."/>
            <person name="Shapiro H."/>
            <person name="Shiga Y."/>
            <person name="Skalitzky C."/>
            <person name="Smith Z."/>
            <person name="Souvorov A."/>
            <person name="Sung W."/>
            <person name="Tang Z."/>
            <person name="Tsuchiya D."/>
            <person name="Tu H."/>
            <person name="Vos H."/>
            <person name="Wang M."/>
            <person name="Wolf Y.I."/>
            <person name="Yamagata H."/>
            <person name="Yamada T."/>
            <person name="Ye Y."/>
            <person name="Shaw J.R."/>
            <person name="Andrews J."/>
            <person name="Crease T.J."/>
            <person name="Tang H."/>
            <person name="Lucas S.M."/>
            <person name="Robertson H.M."/>
            <person name="Bork P."/>
            <person name="Koonin E.V."/>
            <person name="Zdobnov E.M."/>
            <person name="Grigoriev I.V."/>
            <person name="Lynch M."/>
            <person name="Boore J.L."/>
        </authorList>
    </citation>
    <scope>NUCLEOTIDE SEQUENCE [LARGE SCALE GENOMIC DNA]</scope>
</reference>
<dbReference type="InterPro" id="IPR019791">
    <property type="entry name" value="Haem_peroxidase_animal"/>
</dbReference>
<dbReference type="KEGG" id="dpx:DAPPUDRAFT_340172"/>
<dbReference type="eggNOG" id="KOG2408">
    <property type="taxonomic scope" value="Eukaryota"/>
</dbReference>
<keyword evidence="6" id="KW-1185">Reference proteome</keyword>
<evidence type="ECO:0000256" key="4">
    <source>
        <dbReference type="ARBA" id="ARBA00023180"/>
    </source>
</evidence>
<dbReference type="PANTHER" id="PTHR11475">
    <property type="entry name" value="OXIDASE/PEROXIDASE"/>
    <property type="match status" value="1"/>
</dbReference>
<organism evidence="5 6">
    <name type="scientific">Daphnia pulex</name>
    <name type="common">Water flea</name>
    <dbReference type="NCBI Taxonomy" id="6669"/>
    <lineage>
        <taxon>Eukaryota</taxon>
        <taxon>Metazoa</taxon>
        <taxon>Ecdysozoa</taxon>
        <taxon>Arthropoda</taxon>
        <taxon>Crustacea</taxon>
        <taxon>Branchiopoda</taxon>
        <taxon>Diplostraca</taxon>
        <taxon>Cladocera</taxon>
        <taxon>Anomopoda</taxon>
        <taxon>Daphniidae</taxon>
        <taxon>Daphnia</taxon>
    </lineage>
</organism>
<sequence>MCGYVPSRDFDFSSQINSSFSSSCPAVGGLESKCRPVKDCAVWYDLVLATPDAGCALADGGPGACCPDLPANSYGAPPLQENEKKAKQYNLEFNSPKQQFTSLDKFSVNSAAEAGRLQMKVTDTIETQLFVHNIFVLPGSSRATHALVFTSTAESDKMSRDAMIEAYTVTEIVKRFNIKPKDVQRTMKQFNLKDTILSGMCTADPVCDEKTIRSPYRTLDGSCNNIQRPSWGKSLTQFQRALPSAYADGVRTPRRAKNGGELP</sequence>
<gene>
    <name evidence="5" type="ORF">DAPPUDRAFT_340172</name>
</gene>
<dbReference type="InterPro" id="IPR037120">
    <property type="entry name" value="Haem_peroxidase_sf_animal"/>
</dbReference>
<dbReference type="Gene3D" id="1.10.640.10">
    <property type="entry name" value="Haem peroxidase domain superfamily, animal type"/>
    <property type="match status" value="1"/>
</dbReference>
<keyword evidence="2" id="KW-0964">Secreted</keyword>
<dbReference type="GO" id="GO:0020037">
    <property type="term" value="F:heme binding"/>
    <property type="evidence" value="ECO:0007669"/>
    <property type="project" value="InterPro"/>
</dbReference>
<evidence type="ECO:0000313" key="5">
    <source>
        <dbReference type="EMBL" id="EFX61312.1"/>
    </source>
</evidence>
<dbReference type="GO" id="GO:0006979">
    <property type="term" value="P:response to oxidative stress"/>
    <property type="evidence" value="ECO:0007669"/>
    <property type="project" value="InterPro"/>
</dbReference>
<name>E9I3W8_DAPPU</name>
<dbReference type="GO" id="GO:0004601">
    <property type="term" value="F:peroxidase activity"/>
    <property type="evidence" value="ECO:0007669"/>
    <property type="project" value="UniProtKB-KW"/>
</dbReference>
<protein>
    <recommendedName>
        <fullName evidence="7">Clip domain-containing protein</fullName>
    </recommendedName>
</protein>
<dbReference type="PANTHER" id="PTHR11475:SF4">
    <property type="entry name" value="CHORION PEROXIDASE"/>
    <property type="match status" value="1"/>
</dbReference>
<comment type="subcellular location">
    <subcellularLocation>
        <location evidence="1">Secreted</location>
    </subcellularLocation>
</comment>
<keyword evidence="3" id="KW-0575">Peroxidase</keyword>
<evidence type="ECO:0000256" key="1">
    <source>
        <dbReference type="ARBA" id="ARBA00004613"/>
    </source>
</evidence>
<proteinExistence type="predicted"/>
<dbReference type="SUPFAM" id="SSF48113">
    <property type="entry name" value="Heme-dependent peroxidases"/>
    <property type="match status" value="1"/>
</dbReference>
<keyword evidence="3" id="KW-0560">Oxidoreductase</keyword>
<dbReference type="PhylomeDB" id="E9I3W8"/>
<evidence type="ECO:0000313" key="6">
    <source>
        <dbReference type="Proteomes" id="UP000000305"/>
    </source>
</evidence>
<evidence type="ECO:0008006" key="7">
    <source>
        <dbReference type="Google" id="ProtNLM"/>
    </source>
</evidence>
<dbReference type="InterPro" id="IPR010255">
    <property type="entry name" value="Haem_peroxidase_sf"/>
</dbReference>
<evidence type="ECO:0000256" key="2">
    <source>
        <dbReference type="ARBA" id="ARBA00022525"/>
    </source>
</evidence>
<dbReference type="EMBL" id="GL734787">
    <property type="protein sequence ID" value="EFX61312.1"/>
    <property type="molecule type" value="Genomic_DNA"/>
</dbReference>
<dbReference type="Proteomes" id="UP000000305">
    <property type="component" value="Unassembled WGS sequence"/>
</dbReference>
<dbReference type="Pfam" id="PF03098">
    <property type="entry name" value="An_peroxidase"/>
    <property type="match status" value="1"/>
</dbReference>
<dbReference type="AlphaFoldDB" id="E9I3W8"/>
<dbReference type="InParanoid" id="E9I3W8"/>
<dbReference type="HOGENOM" id="CLU_1059933_0_0_1"/>
<dbReference type="GO" id="GO:0005576">
    <property type="term" value="C:extracellular region"/>
    <property type="evidence" value="ECO:0007669"/>
    <property type="project" value="UniProtKB-SubCell"/>
</dbReference>
<feature type="non-terminal residue" evidence="5">
    <location>
        <position position="263"/>
    </location>
</feature>
<keyword evidence="4" id="KW-0325">Glycoprotein</keyword>
<dbReference type="PROSITE" id="PS50292">
    <property type="entry name" value="PEROXIDASE_3"/>
    <property type="match status" value="1"/>
</dbReference>